<feature type="compositionally biased region" description="Polar residues" evidence="1">
    <location>
        <begin position="260"/>
        <end position="272"/>
    </location>
</feature>
<protein>
    <submittedName>
        <fullName evidence="2">Uncharacterized protein</fullName>
    </submittedName>
</protein>
<evidence type="ECO:0000313" key="2">
    <source>
        <dbReference type="EMBL" id="KAF2671758.1"/>
    </source>
</evidence>
<dbReference type="EMBL" id="MU004232">
    <property type="protein sequence ID" value="KAF2671758.1"/>
    <property type="molecule type" value="Genomic_DNA"/>
</dbReference>
<keyword evidence="3" id="KW-1185">Reference proteome</keyword>
<sequence>MSGKTVRAAVPVRKATPYVHGVGPKSANPSGILHIAIEIPPVIPSIQTYLFRQAHMLSLPTNLELEWDESNDRIQTKHPSKIMATVAPGLTYRANKQQILPQWSVNDLAMRHVSGWLLDVFSVEEGTTDLPVLTFKVTNFTHLLSYHRTFIAMGQKGWASRIEPHMVQYMERAALMVDEMRELCWFVKFDHPLIQTFLEATALVLMDPSTPIPKVKGVRSSFRHERPALLMRLAEVEAKMSDKEAKERLDELRKLRQARGKQQASQGGKNEK</sequence>
<evidence type="ECO:0000313" key="3">
    <source>
        <dbReference type="Proteomes" id="UP000799302"/>
    </source>
</evidence>
<evidence type="ECO:0000256" key="1">
    <source>
        <dbReference type="SAM" id="MobiDB-lite"/>
    </source>
</evidence>
<reference evidence="2" key="1">
    <citation type="journal article" date="2020" name="Stud. Mycol.">
        <title>101 Dothideomycetes genomes: a test case for predicting lifestyles and emergence of pathogens.</title>
        <authorList>
            <person name="Haridas S."/>
            <person name="Albert R."/>
            <person name="Binder M."/>
            <person name="Bloem J."/>
            <person name="Labutti K."/>
            <person name="Salamov A."/>
            <person name="Andreopoulos B."/>
            <person name="Baker S."/>
            <person name="Barry K."/>
            <person name="Bills G."/>
            <person name="Bluhm B."/>
            <person name="Cannon C."/>
            <person name="Castanera R."/>
            <person name="Culley D."/>
            <person name="Daum C."/>
            <person name="Ezra D."/>
            <person name="Gonzalez J."/>
            <person name="Henrissat B."/>
            <person name="Kuo A."/>
            <person name="Liang C."/>
            <person name="Lipzen A."/>
            <person name="Lutzoni F."/>
            <person name="Magnuson J."/>
            <person name="Mondo S."/>
            <person name="Nolan M."/>
            <person name="Ohm R."/>
            <person name="Pangilinan J."/>
            <person name="Park H.-J."/>
            <person name="Ramirez L."/>
            <person name="Alfaro M."/>
            <person name="Sun H."/>
            <person name="Tritt A."/>
            <person name="Yoshinaga Y."/>
            <person name="Zwiers L.-H."/>
            <person name="Turgeon B."/>
            <person name="Goodwin S."/>
            <person name="Spatafora J."/>
            <person name="Crous P."/>
            <person name="Grigoriev I."/>
        </authorList>
    </citation>
    <scope>NUCLEOTIDE SEQUENCE</scope>
    <source>
        <strain evidence="2">CBS 115976</strain>
    </source>
</reference>
<dbReference type="AlphaFoldDB" id="A0A6A6UL17"/>
<organism evidence="2 3">
    <name type="scientific">Microthyrium microscopicum</name>
    <dbReference type="NCBI Taxonomy" id="703497"/>
    <lineage>
        <taxon>Eukaryota</taxon>
        <taxon>Fungi</taxon>
        <taxon>Dikarya</taxon>
        <taxon>Ascomycota</taxon>
        <taxon>Pezizomycotina</taxon>
        <taxon>Dothideomycetes</taxon>
        <taxon>Dothideomycetes incertae sedis</taxon>
        <taxon>Microthyriales</taxon>
        <taxon>Microthyriaceae</taxon>
        <taxon>Microthyrium</taxon>
    </lineage>
</organism>
<proteinExistence type="predicted"/>
<feature type="region of interest" description="Disordered" evidence="1">
    <location>
        <begin position="251"/>
        <end position="272"/>
    </location>
</feature>
<name>A0A6A6UL17_9PEZI</name>
<accession>A0A6A6UL17</accession>
<gene>
    <name evidence="2" type="ORF">BT63DRAFT_452264</name>
</gene>
<dbReference type="Proteomes" id="UP000799302">
    <property type="component" value="Unassembled WGS sequence"/>
</dbReference>